<dbReference type="PANTHER" id="PTHR43179">
    <property type="entry name" value="RHAMNOSYLTRANSFERASE WBBL"/>
    <property type="match status" value="1"/>
</dbReference>
<proteinExistence type="predicted"/>
<keyword evidence="2" id="KW-1185">Reference proteome</keyword>
<dbReference type="PANTHER" id="PTHR43179:SF10">
    <property type="entry name" value="GLYCOSYL TRANSFERASE"/>
    <property type="match status" value="1"/>
</dbReference>
<gene>
    <name evidence="1" type="ORF">PQG45_00840</name>
</gene>
<dbReference type="SUPFAM" id="SSF53448">
    <property type="entry name" value="Nucleotide-diphospho-sugar transferases"/>
    <property type="match status" value="1"/>
</dbReference>
<dbReference type="Gene3D" id="3.90.550.10">
    <property type="entry name" value="Spore Coat Polysaccharide Biosynthesis Protein SpsA, Chain A"/>
    <property type="match status" value="1"/>
</dbReference>
<reference evidence="1 2" key="1">
    <citation type="submission" date="2023-09" db="EMBL/GenBank/DDBJ databases">
        <title>Aquirufa genomes.</title>
        <authorList>
            <person name="Pitt A."/>
        </authorList>
    </citation>
    <scope>NUCLEOTIDE SEQUENCE [LARGE SCALE GENOMIC DNA]</scope>
    <source>
        <strain evidence="1 2">LEOWEIH-7C</strain>
    </source>
</reference>
<keyword evidence="1" id="KW-0328">Glycosyltransferase</keyword>
<dbReference type="InterPro" id="IPR029044">
    <property type="entry name" value="Nucleotide-diphossugar_trans"/>
</dbReference>
<dbReference type="GO" id="GO:0016757">
    <property type="term" value="F:glycosyltransferase activity"/>
    <property type="evidence" value="ECO:0007669"/>
    <property type="project" value="UniProtKB-KW"/>
</dbReference>
<evidence type="ECO:0000313" key="2">
    <source>
        <dbReference type="Proteomes" id="UP001249959"/>
    </source>
</evidence>
<dbReference type="Proteomes" id="UP001249959">
    <property type="component" value="Unassembled WGS sequence"/>
</dbReference>
<name>A0ABU3TNY8_9BACT</name>
<dbReference type="EMBL" id="JAVNWW010000001">
    <property type="protein sequence ID" value="MDU0807574.1"/>
    <property type="molecule type" value="Genomic_DNA"/>
</dbReference>
<comment type="caution">
    <text evidence="1">The sequence shown here is derived from an EMBL/GenBank/DDBJ whole genome shotgun (WGS) entry which is preliminary data.</text>
</comment>
<dbReference type="EC" id="2.4.-.-" evidence="1"/>
<keyword evidence="1" id="KW-0808">Transferase</keyword>
<protein>
    <submittedName>
        <fullName evidence="1">Glycosyltransferase family 2 protein</fullName>
        <ecNumber evidence="1">2.4.-.-</ecNumber>
    </submittedName>
</protein>
<dbReference type="RefSeq" id="WP_316070113.1">
    <property type="nucleotide sequence ID" value="NZ_JAVNWW010000001.1"/>
</dbReference>
<organism evidence="1 2">
    <name type="scientific">Aquirufa regiilacus</name>
    <dbReference type="NCBI Taxonomy" id="3024868"/>
    <lineage>
        <taxon>Bacteria</taxon>
        <taxon>Pseudomonadati</taxon>
        <taxon>Bacteroidota</taxon>
        <taxon>Cytophagia</taxon>
        <taxon>Cytophagales</taxon>
        <taxon>Flectobacillaceae</taxon>
        <taxon>Aquirufa</taxon>
    </lineage>
</organism>
<accession>A0ABU3TNY8</accession>
<sequence length="270" mass="30919">MKITASIVLYNSESSSIIHLVDSLILQGVQHVYLIDNAPINLQKDFVQISHLTYLHNPTNPGFGAAHNIAIDLAIKAGSNFHFIVNPDIQLGDGVIKNMADYMNLNSEVGLMMPQVLNADGTTQFLPKLLPTPWSLFRRKFKWPTKSYFQFLETYELRGAPSSQIYQSPIISGCFALLNLTAVRKVGSFDESFFMYFEDFDLSRRMQKQYKTIYFPLVHVVHGYDSGANKNFKLLYAFICSAIKYFNKWGWLFDKDRGQINKKTLSQFQL</sequence>
<evidence type="ECO:0000313" key="1">
    <source>
        <dbReference type="EMBL" id="MDU0807574.1"/>
    </source>
</evidence>